<evidence type="ECO:0000256" key="1">
    <source>
        <dbReference type="SAM" id="MobiDB-lite"/>
    </source>
</evidence>
<feature type="region of interest" description="Disordered" evidence="1">
    <location>
        <begin position="199"/>
        <end position="255"/>
    </location>
</feature>
<comment type="caution">
    <text evidence="3">The sequence shown here is derived from an EMBL/GenBank/DDBJ whole genome shotgun (WGS) entry which is preliminary data.</text>
</comment>
<keyword evidence="2" id="KW-0812">Transmembrane</keyword>
<keyword evidence="4" id="KW-1185">Reference proteome</keyword>
<organism evidence="3 4">
    <name type="scientific">Kingdonia uniflora</name>
    <dbReference type="NCBI Taxonomy" id="39325"/>
    <lineage>
        <taxon>Eukaryota</taxon>
        <taxon>Viridiplantae</taxon>
        <taxon>Streptophyta</taxon>
        <taxon>Embryophyta</taxon>
        <taxon>Tracheophyta</taxon>
        <taxon>Spermatophyta</taxon>
        <taxon>Magnoliopsida</taxon>
        <taxon>Ranunculales</taxon>
        <taxon>Circaeasteraceae</taxon>
        <taxon>Kingdonia</taxon>
    </lineage>
</organism>
<keyword evidence="2" id="KW-1133">Transmembrane helix</keyword>
<reference evidence="3 4" key="1">
    <citation type="journal article" date="2020" name="IScience">
        <title>Genome Sequencing of the Endangered Kingdonia uniflora (Circaeasteraceae, Ranunculales) Reveals Potential Mechanisms of Evolutionary Specialization.</title>
        <authorList>
            <person name="Sun Y."/>
            <person name="Deng T."/>
            <person name="Zhang A."/>
            <person name="Moore M.J."/>
            <person name="Landis J.B."/>
            <person name="Lin N."/>
            <person name="Zhang H."/>
            <person name="Zhang X."/>
            <person name="Huang J."/>
            <person name="Zhang X."/>
            <person name="Sun H."/>
            <person name="Wang H."/>
        </authorList>
    </citation>
    <scope>NUCLEOTIDE SEQUENCE [LARGE SCALE GENOMIC DNA]</scope>
    <source>
        <strain evidence="3">TB1705</strain>
        <tissue evidence="3">Leaf</tissue>
    </source>
</reference>
<keyword evidence="2" id="KW-0472">Membrane</keyword>
<feature type="compositionally biased region" description="Acidic residues" evidence="1">
    <location>
        <begin position="223"/>
        <end position="248"/>
    </location>
</feature>
<feature type="transmembrane region" description="Helical" evidence="2">
    <location>
        <begin position="141"/>
        <end position="166"/>
    </location>
</feature>
<dbReference type="EMBL" id="JACGCM010001245">
    <property type="protein sequence ID" value="KAF6157964.1"/>
    <property type="molecule type" value="Genomic_DNA"/>
</dbReference>
<proteinExistence type="predicted"/>
<evidence type="ECO:0000313" key="4">
    <source>
        <dbReference type="Proteomes" id="UP000541444"/>
    </source>
</evidence>
<dbReference type="AlphaFoldDB" id="A0A7J7MSZ5"/>
<sequence>MHRGLIFLSVLGADIIGDGDHETGLGCPWIYSKCKRDGCMGIMMLKKSNTKEKKTLIGSSLVTKLVNAMLSSGWMLQLRSPNVRLRPFLVVVVFGLDLQSIGGNYAHGGPPTVIFMVFMQDEKIKKEGNERNKDVDLKVQMFLLLLSHLLLSLKGVGFILCLFSLFKKPEVMDSDSENEWMYGNGTDAPKATRFFLSDEDEDEEEEENNVISDSDFHGSSAESENEGDDGMADPDFEEIEIGDEDEEEERKKKRKKMKLMMVKMMQKMAWRMVQMARRQRRRRKMVVRRKEMVGRREMEFRL</sequence>
<name>A0A7J7MSZ5_9MAGN</name>
<evidence type="ECO:0000313" key="3">
    <source>
        <dbReference type="EMBL" id="KAF6157964.1"/>
    </source>
</evidence>
<protein>
    <submittedName>
        <fullName evidence="3">Uncharacterized protein</fullName>
    </submittedName>
</protein>
<feature type="compositionally biased region" description="Acidic residues" evidence="1">
    <location>
        <begin position="199"/>
        <end position="208"/>
    </location>
</feature>
<evidence type="ECO:0000256" key="2">
    <source>
        <dbReference type="SAM" id="Phobius"/>
    </source>
</evidence>
<dbReference type="Proteomes" id="UP000541444">
    <property type="component" value="Unassembled WGS sequence"/>
</dbReference>
<gene>
    <name evidence="3" type="ORF">GIB67_015280</name>
</gene>
<accession>A0A7J7MSZ5</accession>